<dbReference type="Gene3D" id="3.40.50.10420">
    <property type="entry name" value="NagB/RpiA/CoA transferase-like"/>
    <property type="match status" value="1"/>
</dbReference>
<evidence type="ECO:0000256" key="3">
    <source>
        <dbReference type="ARBA" id="ARBA00022840"/>
    </source>
</evidence>
<dbReference type="GO" id="GO:0005524">
    <property type="term" value="F:ATP binding"/>
    <property type="evidence" value="ECO:0007669"/>
    <property type="project" value="UniProtKB-KW"/>
</dbReference>
<dbReference type="EMBL" id="CP014227">
    <property type="protein sequence ID" value="AMD85670.1"/>
    <property type="molecule type" value="Genomic_DNA"/>
</dbReference>
<dbReference type="GO" id="GO:0009396">
    <property type="term" value="P:folic acid-containing compound biosynthetic process"/>
    <property type="evidence" value="ECO:0007669"/>
    <property type="project" value="TreeGrafter"/>
</dbReference>
<evidence type="ECO:0000256" key="1">
    <source>
        <dbReference type="ARBA" id="ARBA00010638"/>
    </source>
</evidence>
<reference evidence="6 8" key="1">
    <citation type="submission" date="2016-02" db="EMBL/GenBank/DDBJ databases">
        <authorList>
            <person name="Holder M.E."/>
            <person name="Ajami N.J."/>
            <person name="Petrosino J.F."/>
        </authorList>
    </citation>
    <scope>NUCLEOTIDE SEQUENCE [LARGE SCALE GENOMIC DNA]</scope>
    <source>
        <strain evidence="6 8">CCUG 32990</strain>
    </source>
</reference>
<organism evidence="7 9">
    <name type="scientific">Capnocytophaga haemolytica</name>
    <dbReference type="NCBI Taxonomy" id="45243"/>
    <lineage>
        <taxon>Bacteria</taxon>
        <taxon>Pseudomonadati</taxon>
        <taxon>Bacteroidota</taxon>
        <taxon>Flavobacteriia</taxon>
        <taxon>Flavobacteriales</taxon>
        <taxon>Flavobacteriaceae</taxon>
        <taxon>Capnocytophaga</taxon>
    </lineage>
</organism>
<evidence type="ECO:0000313" key="9">
    <source>
        <dbReference type="Proteomes" id="UP000215539"/>
    </source>
</evidence>
<dbReference type="Proteomes" id="UP000065822">
    <property type="component" value="Chromosome"/>
</dbReference>
<keyword evidence="8" id="KW-1185">Reference proteome</keyword>
<dbReference type="EC" id="6.3.3.2" evidence="5"/>
<name>A0AAX2H119_9FLAO</name>
<sequence length="194" mass="22091">MTKKELRKHYMQLRLALTQEQRDNLSMQIANRLLTLPIWDKSTYHIFLTVERLGEINTEYLLDILYGKDKNVVVPKMHTKEKRLSSILLTEQTLLRLNSWGIAEPDGGIEVPPNAIEVVFVPLLAYDRQGNRVGYGGGYYDRFLSECKDETLKVGLSFFPPEDDMSAVMSPTDITLDYVVFPQGCLHIPQAASA</sequence>
<feature type="binding site" evidence="4">
    <location>
        <begin position="132"/>
        <end position="140"/>
    </location>
    <ligand>
        <name>ATP</name>
        <dbReference type="ChEBI" id="CHEBI:30616"/>
    </ligand>
</feature>
<evidence type="ECO:0000256" key="5">
    <source>
        <dbReference type="RuleBase" id="RU361279"/>
    </source>
</evidence>
<dbReference type="InterPro" id="IPR002698">
    <property type="entry name" value="FTHF_cligase"/>
</dbReference>
<dbReference type="NCBIfam" id="TIGR02727">
    <property type="entry name" value="MTHFS_bact"/>
    <property type="match status" value="1"/>
</dbReference>
<evidence type="ECO:0000256" key="2">
    <source>
        <dbReference type="ARBA" id="ARBA00022741"/>
    </source>
</evidence>
<keyword evidence="3 4" id="KW-0067">ATP-binding</keyword>
<evidence type="ECO:0000313" key="8">
    <source>
        <dbReference type="Proteomes" id="UP000065822"/>
    </source>
</evidence>
<accession>A0AAX2H119</accession>
<dbReference type="SUPFAM" id="SSF100950">
    <property type="entry name" value="NagB/RpiA/CoA transferase-like"/>
    <property type="match status" value="1"/>
</dbReference>
<evidence type="ECO:0000313" key="7">
    <source>
        <dbReference type="EMBL" id="SNV16466.1"/>
    </source>
</evidence>
<comment type="similarity">
    <text evidence="1 5">Belongs to the 5-formyltetrahydrofolate cyclo-ligase family.</text>
</comment>
<evidence type="ECO:0000256" key="4">
    <source>
        <dbReference type="PIRSR" id="PIRSR006806-1"/>
    </source>
</evidence>
<dbReference type="InterPro" id="IPR024185">
    <property type="entry name" value="FTHF_cligase-like_sf"/>
</dbReference>
<dbReference type="Proteomes" id="UP000215539">
    <property type="component" value="Chromosome 1"/>
</dbReference>
<comment type="catalytic activity">
    <reaction evidence="5">
        <text>(6S)-5-formyl-5,6,7,8-tetrahydrofolate + ATP = (6R)-5,10-methenyltetrahydrofolate + ADP + phosphate</text>
        <dbReference type="Rhea" id="RHEA:10488"/>
        <dbReference type="ChEBI" id="CHEBI:30616"/>
        <dbReference type="ChEBI" id="CHEBI:43474"/>
        <dbReference type="ChEBI" id="CHEBI:57455"/>
        <dbReference type="ChEBI" id="CHEBI:57457"/>
        <dbReference type="ChEBI" id="CHEBI:456216"/>
        <dbReference type="EC" id="6.3.3.2"/>
    </reaction>
</comment>
<evidence type="ECO:0000313" key="6">
    <source>
        <dbReference type="EMBL" id="AMD85670.1"/>
    </source>
</evidence>
<keyword evidence="5" id="KW-0479">Metal-binding</keyword>
<gene>
    <name evidence="6" type="ORF">AXF12_09190</name>
    <name evidence="7" type="ORF">SAMEA44541418_02322</name>
</gene>
<proteinExistence type="inferred from homology"/>
<reference evidence="7 9" key="2">
    <citation type="submission" date="2017-06" db="EMBL/GenBank/DDBJ databases">
        <authorList>
            <consortium name="Pathogen Informatics"/>
        </authorList>
    </citation>
    <scope>NUCLEOTIDE SEQUENCE [LARGE SCALE GENOMIC DNA]</scope>
    <source>
        <strain evidence="7 9">NCTC12947</strain>
    </source>
</reference>
<keyword evidence="5" id="KW-0460">Magnesium</keyword>
<protein>
    <recommendedName>
        <fullName evidence="5">5-formyltetrahydrofolate cyclo-ligase</fullName>
        <ecNumber evidence="5">6.3.3.2</ecNumber>
    </recommendedName>
</protein>
<keyword evidence="2 4" id="KW-0547">Nucleotide-binding</keyword>
<dbReference type="Pfam" id="PF01812">
    <property type="entry name" value="5-FTHF_cyc-lig"/>
    <property type="match status" value="1"/>
</dbReference>
<dbReference type="RefSeq" id="WP_066430495.1">
    <property type="nucleotide sequence ID" value="NZ_CP014227.1"/>
</dbReference>
<feature type="binding site" evidence="4">
    <location>
        <begin position="3"/>
        <end position="7"/>
    </location>
    <ligand>
        <name>ATP</name>
        <dbReference type="ChEBI" id="CHEBI:30616"/>
    </ligand>
</feature>
<dbReference type="EMBL" id="LT906449">
    <property type="protein sequence ID" value="SNV16466.1"/>
    <property type="molecule type" value="Genomic_DNA"/>
</dbReference>
<feature type="binding site" evidence="4">
    <location>
        <position position="50"/>
    </location>
    <ligand>
        <name>substrate</name>
    </ligand>
</feature>
<dbReference type="PANTHER" id="PTHR23407:SF1">
    <property type="entry name" value="5-FORMYLTETRAHYDROFOLATE CYCLO-LIGASE"/>
    <property type="match status" value="1"/>
</dbReference>
<dbReference type="GO" id="GO:0046872">
    <property type="term" value="F:metal ion binding"/>
    <property type="evidence" value="ECO:0007669"/>
    <property type="project" value="UniProtKB-KW"/>
</dbReference>
<dbReference type="AlphaFoldDB" id="A0AAX2H119"/>
<dbReference type="InterPro" id="IPR037171">
    <property type="entry name" value="NagB/RpiA_transferase-like"/>
</dbReference>
<dbReference type="GO" id="GO:0035999">
    <property type="term" value="P:tetrahydrofolate interconversion"/>
    <property type="evidence" value="ECO:0007669"/>
    <property type="project" value="TreeGrafter"/>
</dbReference>
<feature type="binding site" evidence="4">
    <location>
        <position position="55"/>
    </location>
    <ligand>
        <name>substrate</name>
    </ligand>
</feature>
<dbReference type="KEGG" id="chg:AXF12_09190"/>
<dbReference type="PIRSF" id="PIRSF006806">
    <property type="entry name" value="FTHF_cligase"/>
    <property type="match status" value="1"/>
</dbReference>
<dbReference type="GO" id="GO:0030272">
    <property type="term" value="F:5-formyltetrahydrofolate cyclo-ligase activity"/>
    <property type="evidence" value="ECO:0007669"/>
    <property type="project" value="UniProtKB-EC"/>
</dbReference>
<dbReference type="PANTHER" id="PTHR23407">
    <property type="entry name" value="ATPASE INHIBITOR/5-FORMYLTETRAHYDROFOLATE CYCLO-LIGASE"/>
    <property type="match status" value="1"/>
</dbReference>
<comment type="cofactor">
    <cofactor evidence="5">
        <name>Mg(2+)</name>
        <dbReference type="ChEBI" id="CHEBI:18420"/>
    </cofactor>
</comment>